<evidence type="ECO:0000259" key="1">
    <source>
        <dbReference type="Pfam" id="PF00561"/>
    </source>
</evidence>
<dbReference type="Pfam" id="PF00561">
    <property type="entry name" value="Abhydrolase_1"/>
    <property type="match status" value="1"/>
</dbReference>
<dbReference type="InterPro" id="IPR000073">
    <property type="entry name" value="AB_hydrolase_1"/>
</dbReference>
<sequence length="253" mass="27615">MAETRRSGLRIHYRVEGRGDPVVLVHGYTASGWSNWVASGWVERLADRHTLVIPDLRGHGRSEKPREVSVYSTAAFAADVLAVMDEEGIAAAPVVGYSMGGMVALELLGRHGDRFPRGVVGGMGSYFPPGRARFALGRSHPRSLAPRRRPLDALAYFARYWSEMDLVALNRVFRGVFADGVPVEAELLPAIRQPVLVAAGTRDIFFEPAVALARSLPNARFLPVPHDAHTNAVRNPRFIDAAAAFLRGEVAAR</sequence>
<feature type="domain" description="AB hydrolase-1" evidence="1">
    <location>
        <begin position="21"/>
        <end position="119"/>
    </location>
</feature>
<dbReference type="SUPFAM" id="SSF53474">
    <property type="entry name" value="alpha/beta-Hydrolases"/>
    <property type="match status" value="1"/>
</dbReference>
<organism evidence="2 3">
    <name type="scientific">Tepidiforma thermophila (strain KCTC 52669 / CGMCC 1.13589 / G233)</name>
    <dbReference type="NCBI Taxonomy" id="2761530"/>
    <lineage>
        <taxon>Bacteria</taxon>
        <taxon>Bacillati</taxon>
        <taxon>Chloroflexota</taxon>
        <taxon>Tepidiformia</taxon>
        <taxon>Tepidiformales</taxon>
        <taxon>Tepidiformaceae</taxon>
        <taxon>Tepidiforma</taxon>
    </lineage>
</organism>
<comment type="caution">
    <text evidence="2">The sequence shown here is derived from an EMBL/GenBank/DDBJ whole genome shotgun (WGS) entry which is preliminary data.</text>
</comment>
<dbReference type="InterPro" id="IPR029058">
    <property type="entry name" value="AB_hydrolase_fold"/>
</dbReference>
<dbReference type="PANTHER" id="PTHR43433:SF5">
    <property type="entry name" value="AB HYDROLASE-1 DOMAIN-CONTAINING PROTEIN"/>
    <property type="match status" value="1"/>
</dbReference>
<name>A0A2A9HE34_TEPT2</name>
<evidence type="ECO:0000313" key="3">
    <source>
        <dbReference type="Proteomes" id="UP000223071"/>
    </source>
</evidence>
<evidence type="ECO:0000313" key="2">
    <source>
        <dbReference type="EMBL" id="PFG73360.1"/>
    </source>
</evidence>
<accession>A0A2A9HE34</accession>
<dbReference type="Gene3D" id="3.40.50.1820">
    <property type="entry name" value="alpha/beta hydrolase"/>
    <property type="match status" value="1"/>
</dbReference>
<dbReference type="InterPro" id="IPR050471">
    <property type="entry name" value="AB_hydrolase"/>
</dbReference>
<dbReference type="EMBL" id="PDJQ01000001">
    <property type="protein sequence ID" value="PFG73360.1"/>
    <property type="molecule type" value="Genomic_DNA"/>
</dbReference>
<proteinExistence type="predicted"/>
<dbReference type="RefSeq" id="WP_098502819.1">
    <property type="nucleotide sequence ID" value="NZ_PDJQ01000001.1"/>
</dbReference>
<dbReference type="AlphaFoldDB" id="A0A2A9HE34"/>
<gene>
    <name evidence="2" type="ORF">A9A59_0555</name>
</gene>
<protein>
    <submittedName>
        <fullName evidence="2">Pimeloyl-ACP methyl ester carboxylesterase</fullName>
    </submittedName>
</protein>
<dbReference type="Proteomes" id="UP000223071">
    <property type="component" value="Unassembled WGS sequence"/>
</dbReference>
<keyword evidence="3" id="KW-1185">Reference proteome</keyword>
<dbReference type="PANTHER" id="PTHR43433">
    <property type="entry name" value="HYDROLASE, ALPHA/BETA FOLD FAMILY PROTEIN"/>
    <property type="match status" value="1"/>
</dbReference>
<reference evidence="2 3" key="1">
    <citation type="submission" date="2017-09" db="EMBL/GenBank/DDBJ databases">
        <title>Sequencing the genomes of two abundant thermophiles in Great Basin hot springs: Thermocrinis jamiesonii and novel Chloroflexi Thermoflexus hugenholtzii.</title>
        <authorList>
            <person name="Hedlund B."/>
        </authorList>
    </citation>
    <scope>NUCLEOTIDE SEQUENCE [LARGE SCALE GENOMIC DNA]</scope>
    <source>
        <strain evidence="2 3">G233</strain>
    </source>
</reference>